<keyword evidence="3" id="KW-1133">Transmembrane helix</keyword>
<keyword evidence="1" id="KW-0813">Transport</keyword>
<dbReference type="InterPro" id="IPR027417">
    <property type="entry name" value="P-loop_NTPase"/>
</dbReference>
<feature type="domain" description="ABC transporter" evidence="4">
    <location>
        <begin position="370"/>
        <end position="611"/>
    </location>
</feature>
<evidence type="ECO:0000256" key="2">
    <source>
        <dbReference type="SAM" id="MobiDB-lite"/>
    </source>
</evidence>
<name>A0ABY9IL72_9ACTN</name>
<keyword evidence="3" id="KW-0472">Membrane</keyword>
<feature type="transmembrane region" description="Helical" evidence="3">
    <location>
        <begin position="258"/>
        <end position="276"/>
    </location>
</feature>
<feature type="transmembrane region" description="Helical" evidence="3">
    <location>
        <begin position="46"/>
        <end position="65"/>
    </location>
</feature>
<dbReference type="InterPro" id="IPR003439">
    <property type="entry name" value="ABC_transporter-like_ATP-bd"/>
</dbReference>
<feature type="transmembrane region" description="Helical" evidence="3">
    <location>
        <begin position="151"/>
        <end position="172"/>
    </location>
</feature>
<feature type="compositionally biased region" description="Basic residues" evidence="2">
    <location>
        <begin position="590"/>
        <end position="599"/>
    </location>
</feature>
<feature type="transmembrane region" description="Helical" evidence="3">
    <location>
        <begin position="125"/>
        <end position="144"/>
    </location>
</feature>
<keyword evidence="6" id="KW-1185">Reference proteome</keyword>
<organism evidence="5 6">
    <name type="scientific">Streptomyces poriferorum</name>
    <dbReference type="NCBI Taxonomy" id="2798799"/>
    <lineage>
        <taxon>Bacteria</taxon>
        <taxon>Bacillati</taxon>
        <taxon>Actinomycetota</taxon>
        <taxon>Actinomycetes</taxon>
        <taxon>Kitasatosporales</taxon>
        <taxon>Streptomycetaceae</taxon>
        <taxon>Streptomyces</taxon>
    </lineage>
</organism>
<feature type="transmembrane region" description="Helical" evidence="3">
    <location>
        <begin position="312"/>
        <end position="333"/>
    </location>
</feature>
<dbReference type="Gene3D" id="3.40.50.300">
    <property type="entry name" value="P-loop containing nucleotide triphosphate hydrolases"/>
    <property type="match status" value="1"/>
</dbReference>
<evidence type="ECO:0000256" key="3">
    <source>
        <dbReference type="SAM" id="Phobius"/>
    </source>
</evidence>
<dbReference type="PANTHER" id="PTHR42788:SF13">
    <property type="entry name" value="ALIPHATIC SULFONATES IMPORT ATP-BINDING PROTEIN SSUB"/>
    <property type="match status" value="1"/>
</dbReference>
<sequence length="623" mass="62982">MNRLSLTHRSSAAAHAAAAGAATGLVTGGLVLGAQQLGGILGMPGAAVRYVLLTGALLALAGLPLTRRLVARCGGHPRGAARCALAACLLVVLAGAVPHVAVFCGAVLPAAPLGAAAFVLRTHGAWYPAALTGFAASGAAVWLLPDRPESALLLCAAAGVLVLAPVALSGAVQDPVPEPVPGLPGAGSGTVRSAHAAVGFAAGAGALATQDFLTFRFELLGAQQATYFAAAAAGAALLCLLFRLPAGGVPAADARRGAATLLAGAGAALLALATAAGPDRLAVSFGALLCCVALVGRLLDRAFTGRRLDTDAGWVLLGALAGIGTLSGLRGALDAGDALVLCALPPLLGTVLLTRTAGEPPTEAAAEPLLRVQDLTVRRGGHTEIRRLRLAAAPGDVLVLRDERSGRRAVALLRALAGLDRPAAGRVRLHGQDVRRMNTRSRWLLGLSAAVDPVNATGVGVLPQIASDRTVREALRAAAERHGPARAVELEQSALAAFPALHERLDDPPAELEPAERCVLGLAQTLLARPRLLLLDLPAPTAAALADDPQLASLVRRIAGQGTVVLVATSGSAATLLGGRPIDLTERRPSRAGRSRRRPAPTDVPRSGPAVVEGTASHERKPV</sequence>
<evidence type="ECO:0000256" key="1">
    <source>
        <dbReference type="ARBA" id="ARBA00022448"/>
    </source>
</evidence>
<dbReference type="PROSITE" id="PS50893">
    <property type="entry name" value="ABC_TRANSPORTER_2"/>
    <property type="match status" value="1"/>
</dbReference>
<feature type="transmembrane region" description="Helical" evidence="3">
    <location>
        <begin position="225"/>
        <end position="246"/>
    </location>
</feature>
<dbReference type="RefSeq" id="WP_306106001.1">
    <property type="nucleotide sequence ID" value="NZ_CP120988.1"/>
</dbReference>
<dbReference type="InterPro" id="IPR050166">
    <property type="entry name" value="ABC_transporter_ATP-bind"/>
</dbReference>
<reference evidence="5 6" key="1">
    <citation type="submission" date="2023-03" db="EMBL/GenBank/DDBJ databases">
        <title>Isolation and description of six Streptomyces strains from soil environments, able to metabolize different microbial glucans.</title>
        <authorList>
            <person name="Widen T."/>
            <person name="Larsbrink J."/>
        </authorList>
    </citation>
    <scope>NUCLEOTIDE SEQUENCE [LARGE SCALE GENOMIC DNA]</scope>
    <source>
        <strain evidence="5 6">Alt2</strain>
    </source>
</reference>
<keyword evidence="3" id="KW-0812">Transmembrane</keyword>
<accession>A0ABY9IL72</accession>
<evidence type="ECO:0000313" key="5">
    <source>
        <dbReference type="EMBL" id="WLQ55154.1"/>
    </source>
</evidence>
<feature type="transmembrane region" description="Helical" evidence="3">
    <location>
        <begin position="12"/>
        <end position="34"/>
    </location>
</feature>
<feature type="transmembrane region" description="Helical" evidence="3">
    <location>
        <begin position="282"/>
        <end position="300"/>
    </location>
</feature>
<feature type="region of interest" description="Disordered" evidence="2">
    <location>
        <begin position="579"/>
        <end position="623"/>
    </location>
</feature>
<evidence type="ECO:0000313" key="6">
    <source>
        <dbReference type="Proteomes" id="UP001235744"/>
    </source>
</evidence>
<proteinExistence type="predicted"/>
<protein>
    <recommendedName>
        <fullName evidence="4">ABC transporter domain-containing protein</fullName>
    </recommendedName>
</protein>
<evidence type="ECO:0000259" key="4">
    <source>
        <dbReference type="PROSITE" id="PS50893"/>
    </source>
</evidence>
<feature type="transmembrane region" description="Helical" evidence="3">
    <location>
        <begin position="86"/>
        <end position="119"/>
    </location>
</feature>
<dbReference type="PANTHER" id="PTHR42788">
    <property type="entry name" value="TAURINE IMPORT ATP-BINDING PROTEIN-RELATED"/>
    <property type="match status" value="1"/>
</dbReference>
<gene>
    <name evidence="5" type="ORF">P8A19_06735</name>
</gene>
<dbReference type="EMBL" id="CP120988">
    <property type="protein sequence ID" value="WLQ55154.1"/>
    <property type="molecule type" value="Genomic_DNA"/>
</dbReference>
<dbReference type="SUPFAM" id="SSF52540">
    <property type="entry name" value="P-loop containing nucleoside triphosphate hydrolases"/>
    <property type="match status" value="1"/>
</dbReference>
<dbReference type="Proteomes" id="UP001235744">
    <property type="component" value="Chromosome"/>
</dbReference>